<evidence type="ECO:0000313" key="3">
    <source>
        <dbReference type="Proteomes" id="UP000535182"/>
    </source>
</evidence>
<evidence type="ECO:0000313" key="2">
    <source>
        <dbReference type="EMBL" id="MBB5331389.1"/>
    </source>
</evidence>
<organism evidence="2 3">
    <name type="scientific">Tunturiibacter gelidiferens</name>
    <dbReference type="NCBI Taxonomy" id="3069689"/>
    <lineage>
        <taxon>Bacteria</taxon>
        <taxon>Pseudomonadati</taxon>
        <taxon>Acidobacteriota</taxon>
        <taxon>Terriglobia</taxon>
        <taxon>Terriglobales</taxon>
        <taxon>Acidobacteriaceae</taxon>
        <taxon>Tunturiibacter</taxon>
    </lineage>
</organism>
<dbReference type="EMBL" id="JACHEB010000014">
    <property type="protein sequence ID" value="MBB5331389.1"/>
    <property type="molecule type" value="Genomic_DNA"/>
</dbReference>
<gene>
    <name evidence="2" type="ORF">HDF14_005033</name>
</gene>
<dbReference type="AlphaFoldDB" id="A0A9X0U697"/>
<accession>A0A9X0U697</accession>
<comment type="caution">
    <text evidence="2">The sequence shown here is derived from an EMBL/GenBank/DDBJ whole genome shotgun (WGS) entry which is preliminary data.</text>
</comment>
<protein>
    <submittedName>
        <fullName evidence="2">Coiled-coil protein SlyX</fullName>
    </submittedName>
</protein>
<dbReference type="Proteomes" id="UP000535182">
    <property type="component" value="Unassembled WGS sequence"/>
</dbReference>
<evidence type="ECO:0000256" key="1">
    <source>
        <dbReference type="SAM" id="Coils"/>
    </source>
</evidence>
<proteinExistence type="predicted"/>
<keyword evidence="1" id="KW-0175">Coiled coil</keyword>
<keyword evidence="3" id="KW-1185">Reference proteome</keyword>
<name>A0A9X0U697_9BACT</name>
<reference evidence="2 3" key="1">
    <citation type="submission" date="2020-08" db="EMBL/GenBank/DDBJ databases">
        <title>Genomic Encyclopedia of Type Strains, Phase IV (KMG-V): Genome sequencing to study the core and pangenomes of soil and plant-associated prokaryotes.</title>
        <authorList>
            <person name="Whitman W."/>
        </authorList>
    </citation>
    <scope>NUCLEOTIDE SEQUENCE [LARGE SCALE GENOMIC DNA]</scope>
    <source>
        <strain evidence="2 3">X5P2</strain>
    </source>
</reference>
<feature type="coiled-coil region" evidence="1">
    <location>
        <begin position="50"/>
        <end position="77"/>
    </location>
</feature>
<sequence length="84" mass="9265">MENEVSVLARDIDKAPNGEAVIERLLSAQIKVQRLFALADAKIAQQDVTIAEQNAKIAALMKLVDSHQAELEILRMRQQGGIVQ</sequence>